<dbReference type="InterPro" id="IPR006311">
    <property type="entry name" value="TAT_signal"/>
</dbReference>
<comment type="caution">
    <text evidence="2">The sequence shown here is derived from an EMBL/GenBank/DDBJ whole genome shotgun (WGS) entry which is preliminary data.</text>
</comment>
<feature type="region of interest" description="Disordered" evidence="1">
    <location>
        <begin position="32"/>
        <end position="51"/>
    </location>
</feature>
<keyword evidence="3" id="KW-1185">Reference proteome</keyword>
<evidence type="ECO:0000313" key="2">
    <source>
        <dbReference type="EMBL" id="GID09496.1"/>
    </source>
</evidence>
<proteinExistence type="predicted"/>
<dbReference type="RefSeq" id="WP_203654328.1">
    <property type="nucleotide sequence ID" value="NZ_BAAAZM010000010.1"/>
</dbReference>
<evidence type="ECO:0000313" key="3">
    <source>
        <dbReference type="Proteomes" id="UP000612808"/>
    </source>
</evidence>
<organism evidence="2 3">
    <name type="scientific">Actinocatenispora rupis</name>
    <dbReference type="NCBI Taxonomy" id="519421"/>
    <lineage>
        <taxon>Bacteria</taxon>
        <taxon>Bacillati</taxon>
        <taxon>Actinomycetota</taxon>
        <taxon>Actinomycetes</taxon>
        <taxon>Micromonosporales</taxon>
        <taxon>Micromonosporaceae</taxon>
        <taxon>Actinocatenispora</taxon>
    </lineage>
</organism>
<dbReference type="PROSITE" id="PS51318">
    <property type="entry name" value="TAT"/>
    <property type="match status" value="1"/>
</dbReference>
<accession>A0A8J3J0Y3</accession>
<reference evidence="2" key="1">
    <citation type="submission" date="2021-01" db="EMBL/GenBank/DDBJ databases">
        <title>Whole genome shotgun sequence of Actinocatenispora rupis NBRC 107355.</title>
        <authorList>
            <person name="Komaki H."/>
            <person name="Tamura T."/>
        </authorList>
    </citation>
    <scope>NUCLEOTIDE SEQUENCE</scope>
    <source>
        <strain evidence="2">NBRC 107355</strain>
    </source>
</reference>
<sequence length="385" mass="41031">MNGSTANPLGRRTLLAGAVAVPLGAALGLGRGGSPAAAAGRRPGSLTVTGAAPDRGLTTLFDGYSDSGVGWTGADSTYSVRLPDGRIVWIFSDTFLGPVHPDGSRPQDTPFLNNSFVVQQGSRLTTVHGGTADAPEALLPPDDDGWYWAGAGMVGAGTLNVTYHQFHRTGTGIWDFAWLRSVLARFTLDTLTLIDVTPLPSDVPNLESASWLLSTGGHTYAYRVEDLGSDKYLHVARVAGDDLRAPWRFWTGSGWSADQTASTRVQAGVSNEYSVTRVGSEYLLLTQDTTELLSPHVVAYSAATPTGPFTGRTAVYTTPETGADGSYHNGNVYTYNPHVHPELSSARELLVSYNVNSFDNQDLYGDVSIYRPRFVRVTLGSAGGR</sequence>
<gene>
    <name evidence="2" type="ORF">Aru02nite_03850</name>
</gene>
<name>A0A8J3J0Y3_9ACTN</name>
<evidence type="ECO:0000256" key="1">
    <source>
        <dbReference type="SAM" id="MobiDB-lite"/>
    </source>
</evidence>
<protein>
    <recommendedName>
        <fullName evidence="4">DUF4185 domain-containing protein</fullName>
    </recommendedName>
</protein>
<evidence type="ECO:0008006" key="4">
    <source>
        <dbReference type="Google" id="ProtNLM"/>
    </source>
</evidence>
<dbReference type="AlphaFoldDB" id="A0A8J3J0Y3"/>
<dbReference type="EMBL" id="BOMB01000001">
    <property type="protein sequence ID" value="GID09496.1"/>
    <property type="molecule type" value="Genomic_DNA"/>
</dbReference>
<feature type="compositionally biased region" description="Low complexity" evidence="1">
    <location>
        <begin position="34"/>
        <end position="46"/>
    </location>
</feature>
<dbReference type="Proteomes" id="UP000612808">
    <property type="component" value="Unassembled WGS sequence"/>
</dbReference>